<name>A0A1U7ZQ64_NELNU</name>
<dbReference type="PANTHER" id="PTHR48063">
    <property type="entry name" value="LRR RECEPTOR-LIKE KINASE"/>
    <property type="match status" value="1"/>
</dbReference>
<dbReference type="InterPro" id="IPR032675">
    <property type="entry name" value="LRR_dom_sf"/>
</dbReference>
<dbReference type="RefSeq" id="XP_010256319.2">
    <property type="nucleotide sequence ID" value="XM_010258017.2"/>
</dbReference>
<feature type="domain" description="Leucine-rich repeat-containing N-terminal plant-type" evidence="10">
    <location>
        <begin position="39"/>
        <end position="75"/>
    </location>
</feature>
<accession>A0A1U7ZQ64</accession>
<keyword evidence="7 9" id="KW-0472">Membrane</keyword>
<evidence type="ECO:0000256" key="8">
    <source>
        <dbReference type="ARBA" id="ARBA00023180"/>
    </source>
</evidence>
<dbReference type="InParanoid" id="A0A1U7ZQ64"/>
<protein>
    <submittedName>
        <fullName evidence="12">DNA-damage-repair/toleration protein DRT100-like isoform X1</fullName>
    </submittedName>
</protein>
<dbReference type="InterPro" id="IPR013210">
    <property type="entry name" value="LRR_N_plant-typ"/>
</dbReference>
<evidence type="ECO:0000256" key="3">
    <source>
        <dbReference type="ARBA" id="ARBA00022692"/>
    </source>
</evidence>
<reference evidence="12" key="1">
    <citation type="submission" date="2025-08" db="UniProtKB">
        <authorList>
            <consortium name="RefSeq"/>
        </authorList>
    </citation>
    <scope>IDENTIFICATION</scope>
</reference>
<evidence type="ECO:0000313" key="11">
    <source>
        <dbReference type="Proteomes" id="UP000189703"/>
    </source>
</evidence>
<keyword evidence="3 9" id="KW-0812">Transmembrane</keyword>
<keyword evidence="2" id="KW-0433">Leucine-rich repeat</keyword>
<dbReference type="Proteomes" id="UP000189703">
    <property type="component" value="Unplaced"/>
</dbReference>
<evidence type="ECO:0000256" key="2">
    <source>
        <dbReference type="ARBA" id="ARBA00022614"/>
    </source>
</evidence>
<keyword evidence="11" id="KW-1185">Reference proteome</keyword>
<dbReference type="InterPro" id="IPR046956">
    <property type="entry name" value="RLP23-like"/>
</dbReference>
<dbReference type="Gene3D" id="3.80.10.10">
    <property type="entry name" value="Ribonuclease Inhibitor"/>
    <property type="match status" value="1"/>
</dbReference>
<feature type="transmembrane region" description="Helical" evidence="9">
    <location>
        <begin position="12"/>
        <end position="32"/>
    </location>
</feature>
<evidence type="ECO:0000313" key="12">
    <source>
        <dbReference type="RefSeq" id="XP_010256319.2"/>
    </source>
</evidence>
<dbReference type="SUPFAM" id="SSF52058">
    <property type="entry name" value="L domain-like"/>
    <property type="match status" value="1"/>
</dbReference>
<evidence type="ECO:0000256" key="9">
    <source>
        <dbReference type="SAM" id="Phobius"/>
    </source>
</evidence>
<dbReference type="OrthoDB" id="1738872at2759"/>
<comment type="subcellular location">
    <subcellularLocation>
        <location evidence="1">Membrane</location>
        <topology evidence="1">Single-pass type I membrane protein</topology>
    </subcellularLocation>
</comment>
<evidence type="ECO:0000256" key="4">
    <source>
        <dbReference type="ARBA" id="ARBA00022729"/>
    </source>
</evidence>
<dbReference type="AlphaFoldDB" id="A0A1U7ZQ64"/>
<dbReference type="PANTHER" id="PTHR48063:SF112">
    <property type="entry name" value="RECEPTOR LIKE PROTEIN 30-LIKE"/>
    <property type="match status" value="1"/>
</dbReference>
<dbReference type="OMA" id="CEWEAVQ"/>
<evidence type="ECO:0000256" key="5">
    <source>
        <dbReference type="ARBA" id="ARBA00022737"/>
    </source>
</evidence>
<evidence type="ECO:0000259" key="10">
    <source>
        <dbReference type="Pfam" id="PF08263"/>
    </source>
</evidence>
<gene>
    <name evidence="12" type="primary">LOC104596737</name>
</gene>
<keyword evidence="6 9" id="KW-1133">Transmembrane helix</keyword>
<dbReference type="Pfam" id="PF08263">
    <property type="entry name" value="LRRNT_2"/>
    <property type="match status" value="1"/>
</dbReference>
<keyword evidence="4" id="KW-0732">Signal</keyword>
<keyword evidence="5" id="KW-0677">Repeat</keyword>
<dbReference type="InterPro" id="IPR001611">
    <property type="entry name" value="Leu-rich_rpt"/>
</dbReference>
<evidence type="ECO:0000256" key="7">
    <source>
        <dbReference type="ARBA" id="ARBA00023136"/>
    </source>
</evidence>
<keyword evidence="8" id="KW-0325">Glycoprotein</keyword>
<proteinExistence type="predicted"/>
<sequence>MDIRYWLRCNMGTLYVGLVIYYYYLCLCIWGCQVQGCMEEERLALLQFKDSLNHNNHANNWVGDNCCEWKGVECDDSSSSTSRVVGIDISDELGDAGVEKWYPNATIFTHLQHLQSLNLADNNIGGWIMPQALCELHNLKYLDVSGNNLSNYGLPGCLGRALPYLARNQRNISSSLLTAFCGAKNLSLYLSVDDLTDESLPPCLLDMNGSSTIFGIKDLHFKGDTLQERSMQSHQCQRIGTW</sequence>
<evidence type="ECO:0000256" key="1">
    <source>
        <dbReference type="ARBA" id="ARBA00004479"/>
    </source>
</evidence>
<dbReference type="Pfam" id="PF13855">
    <property type="entry name" value="LRR_8"/>
    <property type="match status" value="1"/>
</dbReference>
<dbReference type="GeneID" id="104596737"/>
<organism evidence="11 12">
    <name type="scientific">Nelumbo nucifera</name>
    <name type="common">Sacred lotus</name>
    <dbReference type="NCBI Taxonomy" id="4432"/>
    <lineage>
        <taxon>Eukaryota</taxon>
        <taxon>Viridiplantae</taxon>
        <taxon>Streptophyta</taxon>
        <taxon>Embryophyta</taxon>
        <taxon>Tracheophyta</taxon>
        <taxon>Spermatophyta</taxon>
        <taxon>Magnoliopsida</taxon>
        <taxon>Proteales</taxon>
        <taxon>Nelumbonaceae</taxon>
        <taxon>Nelumbo</taxon>
    </lineage>
</organism>
<evidence type="ECO:0000256" key="6">
    <source>
        <dbReference type="ARBA" id="ARBA00022989"/>
    </source>
</evidence>
<dbReference type="GO" id="GO:0016020">
    <property type="term" value="C:membrane"/>
    <property type="evidence" value="ECO:0007669"/>
    <property type="project" value="UniProtKB-SubCell"/>
</dbReference>
<dbReference type="KEGG" id="nnu:104596737"/>